<dbReference type="EMBL" id="LT629740">
    <property type="protein sequence ID" value="SDT52219.1"/>
    <property type="molecule type" value="Genomic_DNA"/>
</dbReference>
<name>A0A1H2B2L1_MUCMA</name>
<dbReference type="Proteomes" id="UP000199679">
    <property type="component" value="Chromosome I"/>
</dbReference>
<evidence type="ECO:0000256" key="6">
    <source>
        <dbReference type="ARBA" id="ARBA00022824"/>
    </source>
</evidence>
<feature type="transmembrane region" description="Helical" evidence="9">
    <location>
        <begin position="344"/>
        <end position="366"/>
    </location>
</feature>
<feature type="transmembrane region" description="Helical" evidence="9">
    <location>
        <begin position="207"/>
        <end position="224"/>
    </location>
</feature>
<evidence type="ECO:0000256" key="8">
    <source>
        <dbReference type="ARBA" id="ARBA00023136"/>
    </source>
</evidence>
<evidence type="ECO:0000256" key="3">
    <source>
        <dbReference type="ARBA" id="ARBA00022676"/>
    </source>
</evidence>
<keyword evidence="7 9" id="KW-1133">Transmembrane helix</keyword>
<feature type="transmembrane region" description="Helical" evidence="9">
    <location>
        <begin position="291"/>
        <end position="307"/>
    </location>
</feature>
<dbReference type="AlphaFoldDB" id="A0A1H2B2L1"/>
<feature type="transmembrane region" description="Helical" evidence="9">
    <location>
        <begin position="169"/>
        <end position="195"/>
    </location>
</feature>
<keyword evidence="8 9" id="KW-0472">Membrane</keyword>
<dbReference type="PANTHER" id="PTHR22760">
    <property type="entry name" value="GLYCOSYLTRANSFERASE"/>
    <property type="match status" value="1"/>
</dbReference>
<evidence type="ECO:0000256" key="4">
    <source>
        <dbReference type="ARBA" id="ARBA00022679"/>
    </source>
</evidence>
<feature type="transmembrane region" description="Helical" evidence="9">
    <location>
        <begin position="236"/>
        <end position="258"/>
    </location>
</feature>
<evidence type="ECO:0000256" key="7">
    <source>
        <dbReference type="ARBA" id="ARBA00022989"/>
    </source>
</evidence>
<evidence type="ECO:0000256" key="9">
    <source>
        <dbReference type="SAM" id="Phobius"/>
    </source>
</evidence>
<feature type="transmembrane region" description="Helical" evidence="9">
    <location>
        <begin position="313"/>
        <end position="332"/>
    </location>
</feature>
<dbReference type="Pfam" id="PF03901">
    <property type="entry name" value="Glyco_transf_22"/>
    <property type="match status" value="1"/>
</dbReference>
<keyword evidence="5 9" id="KW-0812">Transmembrane</keyword>
<comment type="subcellular location">
    <subcellularLocation>
        <location evidence="1">Endomembrane system</location>
        <topology evidence="1">Multi-pass membrane protein</topology>
    </subcellularLocation>
    <subcellularLocation>
        <location evidence="2">Endoplasmic reticulum membrane</location>
    </subcellularLocation>
</comment>
<evidence type="ECO:0000256" key="1">
    <source>
        <dbReference type="ARBA" id="ARBA00004127"/>
    </source>
</evidence>
<feature type="transmembrane region" description="Helical" evidence="9">
    <location>
        <begin position="91"/>
        <end position="111"/>
    </location>
</feature>
<sequence length="500" mass="57864">MITNQKILTMRLLFIGAVLLYIFTAINSSGYFHPDEHYQIIEFAELKAGNNTRGDLAWEYNAEIRPAIQPTLCYIIFRVCRAIGINDPYCLAMVLRLITAGFSLLTISLFAKFNKKSLPYKYQLTYLLLTYFIWFIPFVNVRYSSESWAGLLFMQAIIVFNSKIRFKYFFMGCVLGFSFLFRFQTALMALGWVSWIFMYHKAERKSLPYSIIGILVIIILGSFIDQWFYGNYVLTFVNYFKINVIQGVASLFGVSPWYYYFTEIVTNSIIPIGFCLLISLVALIILKPQNMLVWIIVPFLIGHILIPHKELRFLFPVINFIPLLVISGFIMINEKFSVSFQNKSVRIGSAVIFCIILFFNGIGLVINLTASSGNGSEKLTQYIDQTFKNRHVNLLYILYTNPYQPFYPLKQGFYQNKNVQSHQIQKLMDIKEQLSKLNINLFVASKADVDVPDLKEKLAELGFKVVKQSIPQWIINIKNCFRYGLTDDTLILYQLPVKNN</sequence>
<proteinExistence type="predicted"/>
<reference evidence="10 11" key="1">
    <citation type="submission" date="2016-10" db="EMBL/GenBank/DDBJ databases">
        <authorList>
            <person name="de Groot N.N."/>
        </authorList>
    </citation>
    <scope>NUCLEOTIDE SEQUENCE [LARGE SCALE GENOMIC DNA]</scope>
    <source>
        <strain evidence="10 11">MP1X4</strain>
    </source>
</reference>
<evidence type="ECO:0000256" key="2">
    <source>
        <dbReference type="ARBA" id="ARBA00004586"/>
    </source>
</evidence>
<accession>A0A1H2B2L1</accession>
<dbReference type="STRING" id="652787.SAMN05216490_3862"/>
<keyword evidence="6" id="KW-0256">Endoplasmic reticulum</keyword>
<dbReference type="GO" id="GO:0012505">
    <property type="term" value="C:endomembrane system"/>
    <property type="evidence" value="ECO:0007669"/>
    <property type="project" value="UniProtKB-SubCell"/>
</dbReference>
<keyword evidence="3" id="KW-0328">Glycosyltransferase</keyword>
<dbReference type="GO" id="GO:0000030">
    <property type="term" value="F:mannosyltransferase activity"/>
    <property type="evidence" value="ECO:0007669"/>
    <property type="project" value="TreeGrafter"/>
</dbReference>
<gene>
    <name evidence="10" type="ORF">SAMN05216490_3862</name>
</gene>
<feature type="transmembrane region" description="Helical" evidence="9">
    <location>
        <begin position="264"/>
        <end position="286"/>
    </location>
</feature>
<protein>
    <submittedName>
        <fullName evidence="10">Phosphatidylinositol glycan, class B</fullName>
    </submittedName>
</protein>
<evidence type="ECO:0000313" key="11">
    <source>
        <dbReference type="Proteomes" id="UP000199679"/>
    </source>
</evidence>
<dbReference type="InterPro" id="IPR005599">
    <property type="entry name" value="GPI_mannosylTrfase"/>
</dbReference>
<feature type="transmembrane region" description="Helical" evidence="9">
    <location>
        <begin position="123"/>
        <end position="141"/>
    </location>
</feature>
<evidence type="ECO:0000256" key="5">
    <source>
        <dbReference type="ARBA" id="ARBA00022692"/>
    </source>
</evidence>
<feature type="transmembrane region" description="Helical" evidence="9">
    <location>
        <begin position="12"/>
        <end position="32"/>
    </location>
</feature>
<evidence type="ECO:0000313" key="10">
    <source>
        <dbReference type="EMBL" id="SDT52219.1"/>
    </source>
</evidence>
<keyword evidence="4" id="KW-0808">Transferase</keyword>
<organism evidence="10 11">
    <name type="scientific">Mucilaginibacter mallensis</name>
    <dbReference type="NCBI Taxonomy" id="652787"/>
    <lineage>
        <taxon>Bacteria</taxon>
        <taxon>Pseudomonadati</taxon>
        <taxon>Bacteroidota</taxon>
        <taxon>Sphingobacteriia</taxon>
        <taxon>Sphingobacteriales</taxon>
        <taxon>Sphingobacteriaceae</taxon>
        <taxon>Mucilaginibacter</taxon>
    </lineage>
</organism>
<keyword evidence="11" id="KW-1185">Reference proteome</keyword>